<organism evidence="10 11">
    <name type="scientific">Triparma strigata</name>
    <dbReference type="NCBI Taxonomy" id="1606541"/>
    <lineage>
        <taxon>Eukaryota</taxon>
        <taxon>Sar</taxon>
        <taxon>Stramenopiles</taxon>
        <taxon>Ochrophyta</taxon>
        <taxon>Bolidophyceae</taxon>
        <taxon>Parmales</taxon>
        <taxon>Triparmaceae</taxon>
        <taxon>Triparma</taxon>
    </lineage>
</organism>
<dbReference type="EMBL" id="BRXY01000053">
    <property type="protein sequence ID" value="GMH58482.1"/>
    <property type="molecule type" value="Genomic_DNA"/>
</dbReference>
<evidence type="ECO:0000256" key="8">
    <source>
        <dbReference type="SAM" id="MobiDB-lite"/>
    </source>
</evidence>
<dbReference type="Pfam" id="PF00023">
    <property type="entry name" value="Ank"/>
    <property type="match status" value="1"/>
</dbReference>
<dbReference type="AlphaFoldDB" id="A0A9W6ZQ74"/>
<feature type="domain" description="RanBP2-type" evidence="9">
    <location>
        <begin position="106"/>
        <end position="136"/>
    </location>
</feature>
<dbReference type="OrthoDB" id="194358at2759"/>
<feature type="repeat" description="ANK" evidence="6">
    <location>
        <begin position="175"/>
        <end position="207"/>
    </location>
</feature>
<keyword evidence="11" id="KW-1185">Reference proteome</keyword>
<keyword evidence="4" id="KW-0862">Zinc</keyword>
<proteinExistence type="predicted"/>
<name>A0A9W6ZQ74_9STRA</name>
<evidence type="ECO:0000256" key="5">
    <source>
        <dbReference type="ARBA" id="ARBA00023043"/>
    </source>
</evidence>
<feature type="compositionally biased region" description="Basic and acidic residues" evidence="8">
    <location>
        <begin position="23"/>
        <end position="33"/>
    </location>
</feature>
<dbReference type="InterPro" id="IPR036770">
    <property type="entry name" value="Ankyrin_rpt-contain_sf"/>
</dbReference>
<dbReference type="Proteomes" id="UP001165085">
    <property type="component" value="Unassembled WGS sequence"/>
</dbReference>
<dbReference type="Pfam" id="PF12796">
    <property type="entry name" value="Ank_2"/>
    <property type="match status" value="1"/>
</dbReference>
<evidence type="ECO:0000256" key="2">
    <source>
        <dbReference type="ARBA" id="ARBA00022737"/>
    </source>
</evidence>
<dbReference type="InterPro" id="IPR002110">
    <property type="entry name" value="Ankyrin_rpt"/>
</dbReference>
<dbReference type="Gene3D" id="1.25.40.20">
    <property type="entry name" value="Ankyrin repeat-containing domain"/>
    <property type="match status" value="1"/>
</dbReference>
<protein>
    <recommendedName>
        <fullName evidence="9">RanBP2-type domain-containing protein</fullName>
    </recommendedName>
</protein>
<dbReference type="PROSITE" id="PS50199">
    <property type="entry name" value="ZF_RANBP2_2"/>
    <property type="match status" value="1"/>
</dbReference>
<feature type="repeat" description="ANK" evidence="6">
    <location>
        <begin position="275"/>
        <end position="307"/>
    </location>
</feature>
<evidence type="ECO:0000256" key="4">
    <source>
        <dbReference type="ARBA" id="ARBA00022833"/>
    </source>
</evidence>
<evidence type="ECO:0000256" key="3">
    <source>
        <dbReference type="ARBA" id="ARBA00022771"/>
    </source>
</evidence>
<evidence type="ECO:0000256" key="1">
    <source>
        <dbReference type="ARBA" id="ARBA00022723"/>
    </source>
</evidence>
<keyword evidence="3 7" id="KW-0863">Zinc-finger</keyword>
<dbReference type="InterPro" id="IPR001876">
    <property type="entry name" value="Znf_RanBP2"/>
</dbReference>
<feature type="repeat" description="ANK" evidence="6">
    <location>
        <begin position="242"/>
        <end position="274"/>
    </location>
</feature>
<dbReference type="PROSITE" id="PS50088">
    <property type="entry name" value="ANK_REPEAT"/>
    <property type="match status" value="4"/>
</dbReference>
<gene>
    <name evidence="10" type="ORF">TrST_g1025</name>
</gene>
<evidence type="ECO:0000256" key="7">
    <source>
        <dbReference type="PROSITE-ProRule" id="PRU00322"/>
    </source>
</evidence>
<evidence type="ECO:0000313" key="10">
    <source>
        <dbReference type="EMBL" id="GMH58482.1"/>
    </source>
</evidence>
<keyword evidence="5 6" id="KW-0040">ANK repeat</keyword>
<dbReference type="PANTHER" id="PTHR24161">
    <property type="entry name" value="ANK_REP_REGION DOMAIN-CONTAINING PROTEIN-RELATED"/>
    <property type="match status" value="1"/>
</dbReference>
<keyword evidence="1" id="KW-0479">Metal-binding</keyword>
<feature type="region of interest" description="Disordered" evidence="8">
    <location>
        <begin position="403"/>
        <end position="425"/>
    </location>
</feature>
<dbReference type="PROSITE" id="PS50297">
    <property type="entry name" value="ANK_REP_REGION"/>
    <property type="match status" value="2"/>
</dbReference>
<dbReference type="SMART" id="SM00248">
    <property type="entry name" value="ANK"/>
    <property type="match status" value="4"/>
</dbReference>
<feature type="compositionally biased region" description="Basic and acidic residues" evidence="8">
    <location>
        <begin position="403"/>
        <end position="417"/>
    </location>
</feature>
<keyword evidence="2" id="KW-0677">Repeat</keyword>
<feature type="repeat" description="ANK" evidence="6">
    <location>
        <begin position="208"/>
        <end position="240"/>
    </location>
</feature>
<sequence>MGPPTGKDKPTGGARPPWKKPHKIETIKKDGDKPAASGMSGGFVARMRLKQQKEEAEAKLAEADAAKTAEHLASSKSTNFFALTRIKKQTTMLAKKQTIKRTSEYEKGHPWVCNLCNKENRALMMACKCCGRPKRYFVKRSRPAHGLRFADSMRSLQSNYIFKDAHDEVNVMDDGKWTPLHNAAVAANPGLIESLLNNGAVIEAKTLAGFRPLHLACRSRSLKCVEALIHFGAKVQCETAKSKLTPLHIAAEHGHPGIVTLLIDNGAKVEQLDSGRKSALHYAAENGHVDAAIVIMNHGGNLMRKDVDGWSAKQLAEFFNHRNFVEYIFRLENPGIAMGRIDELPPEEWHNETYFQVKRDCEGRRKRLQDILQVNAEVQEMLRLYKGGESFLKSSFHADKSRELTEEEEELRREAQEQARINAQL</sequence>
<evidence type="ECO:0000313" key="11">
    <source>
        <dbReference type="Proteomes" id="UP001165085"/>
    </source>
</evidence>
<dbReference type="PROSITE" id="PS01358">
    <property type="entry name" value="ZF_RANBP2_1"/>
    <property type="match status" value="1"/>
</dbReference>
<evidence type="ECO:0000259" key="9">
    <source>
        <dbReference type="PROSITE" id="PS50199"/>
    </source>
</evidence>
<feature type="region of interest" description="Disordered" evidence="8">
    <location>
        <begin position="1"/>
        <end position="41"/>
    </location>
</feature>
<evidence type="ECO:0000256" key="6">
    <source>
        <dbReference type="PROSITE-ProRule" id="PRU00023"/>
    </source>
</evidence>
<feature type="compositionally biased region" description="Basic and acidic residues" evidence="8">
    <location>
        <begin position="1"/>
        <end position="10"/>
    </location>
</feature>
<dbReference type="PANTHER" id="PTHR24161:SF122">
    <property type="match status" value="1"/>
</dbReference>
<comment type="caution">
    <text evidence="10">The sequence shown here is derived from an EMBL/GenBank/DDBJ whole genome shotgun (WGS) entry which is preliminary data.</text>
</comment>
<dbReference type="SUPFAM" id="SSF48403">
    <property type="entry name" value="Ankyrin repeat"/>
    <property type="match status" value="1"/>
</dbReference>
<reference evidence="11" key="1">
    <citation type="journal article" date="2023" name="Commun. Biol.">
        <title>Genome analysis of Parmales, the sister group of diatoms, reveals the evolutionary specialization of diatoms from phago-mixotrophs to photoautotrophs.</title>
        <authorList>
            <person name="Ban H."/>
            <person name="Sato S."/>
            <person name="Yoshikawa S."/>
            <person name="Yamada K."/>
            <person name="Nakamura Y."/>
            <person name="Ichinomiya M."/>
            <person name="Sato N."/>
            <person name="Blanc-Mathieu R."/>
            <person name="Endo H."/>
            <person name="Kuwata A."/>
            <person name="Ogata H."/>
        </authorList>
    </citation>
    <scope>NUCLEOTIDE SEQUENCE [LARGE SCALE GENOMIC DNA]</scope>
    <source>
        <strain evidence="11">NIES 3701</strain>
    </source>
</reference>
<dbReference type="GO" id="GO:0008270">
    <property type="term" value="F:zinc ion binding"/>
    <property type="evidence" value="ECO:0007669"/>
    <property type="project" value="UniProtKB-KW"/>
</dbReference>
<accession>A0A9W6ZQ74</accession>